<gene>
    <name evidence="2" type="primary">yjjG</name>
    <name evidence="2" type="ORF">ERCISPPS3390_347</name>
</gene>
<dbReference type="InterPro" id="IPR011951">
    <property type="entry name" value="HAD-SF_hydro_IA_YjjG/PynA"/>
</dbReference>
<dbReference type="AlphaFoldDB" id="A0A451D4A4"/>
<dbReference type="RefSeq" id="WP_197095122.1">
    <property type="nucleotide sequence ID" value="NZ_LR217705.1"/>
</dbReference>
<proteinExistence type="predicted"/>
<dbReference type="Gene3D" id="3.40.50.1000">
    <property type="entry name" value="HAD superfamily/HAD-like"/>
    <property type="match status" value="1"/>
</dbReference>
<dbReference type="NCBIfam" id="TIGR01549">
    <property type="entry name" value="HAD-SF-IA-v1"/>
    <property type="match status" value="1"/>
</dbReference>
<dbReference type="EC" id="3.1.3.5" evidence="2"/>
<dbReference type="EMBL" id="LR217705">
    <property type="protein sequence ID" value="VFP80475.1"/>
    <property type="molecule type" value="Genomic_DNA"/>
</dbReference>
<dbReference type="PANTHER" id="PTHR47478:SF1">
    <property type="entry name" value="PYRIMIDINE 5'-NUCLEOTIDASE YJJG"/>
    <property type="match status" value="1"/>
</dbReference>
<name>A0A451D4A4_9GAMM</name>
<dbReference type="InterPro" id="IPR023198">
    <property type="entry name" value="PGP-like_dom2"/>
</dbReference>
<dbReference type="NCBIfam" id="TIGR02254">
    <property type="entry name" value="YjjG_YfnB"/>
    <property type="match status" value="1"/>
</dbReference>
<dbReference type="PANTHER" id="PTHR47478">
    <property type="match status" value="1"/>
</dbReference>
<organism evidence="2 3">
    <name type="scientific">Candidatus Erwinia haradaeae</name>
    <dbReference type="NCBI Taxonomy" id="1922217"/>
    <lineage>
        <taxon>Bacteria</taxon>
        <taxon>Pseudomonadati</taxon>
        <taxon>Pseudomonadota</taxon>
        <taxon>Gammaproteobacteria</taxon>
        <taxon>Enterobacterales</taxon>
        <taxon>Erwiniaceae</taxon>
        <taxon>Erwinia</taxon>
    </lineage>
</organism>
<dbReference type="GO" id="GO:0008253">
    <property type="term" value="F:5'-nucleotidase activity"/>
    <property type="evidence" value="ECO:0007669"/>
    <property type="project" value="UniProtKB-EC"/>
</dbReference>
<evidence type="ECO:0000313" key="2">
    <source>
        <dbReference type="EMBL" id="VFP80475.1"/>
    </source>
</evidence>
<dbReference type="SFLD" id="SFLDG01129">
    <property type="entry name" value="C1.5:_HAD__Beta-PGM__Phosphata"/>
    <property type="match status" value="1"/>
</dbReference>
<dbReference type="InterPro" id="IPR006439">
    <property type="entry name" value="HAD-SF_hydro_IA"/>
</dbReference>
<keyword evidence="2" id="KW-0378">Hydrolase</keyword>
<dbReference type="SUPFAM" id="SSF56784">
    <property type="entry name" value="HAD-like"/>
    <property type="match status" value="1"/>
</dbReference>
<dbReference type="Pfam" id="PF00702">
    <property type="entry name" value="Hydrolase"/>
    <property type="match status" value="1"/>
</dbReference>
<dbReference type="NCBIfam" id="NF006976">
    <property type="entry name" value="PRK09449.1"/>
    <property type="match status" value="1"/>
</dbReference>
<dbReference type="Proteomes" id="UP000294338">
    <property type="component" value="Chromosome 1"/>
</dbReference>
<dbReference type="InterPro" id="IPR036412">
    <property type="entry name" value="HAD-like_sf"/>
</dbReference>
<dbReference type="InterPro" id="IPR052550">
    <property type="entry name" value="Pyrimidine_5'-ntase_YjjG"/>
</dbReference>
<reference evidence="2 3" key="1">
    <citation type="submission" date="2019-02" db="EMBL/GenBank/DDBJ databases">
        <authorList>
            <person name="Manzano-Marin A."/>
            <person name="Manzano-Marin A."/>
        </authorList>
    </citation>
    <scope>NUCLEOTIDE SEQUENCE [LARGE SCALE GENOMIC DNA]</scope>
    <source>
        <strain evidence="2 3">ErCisplendens/pseudotsugae</strain>
    </source>
</reference>
<protein>
    <submittedName>
        <fullName evidence="2">Pyrimidine 5'-nucleotidase YjjG</fullName>
        <ecNumber evidence="2">3.1.3.5</ecNumber>
    </submittedName>
</protein>
<dbReference type="PRINTS" id="PR00413">
    <property type="entry name" value="HADHALOGNASE"/>
</dbReference>
<evidence type="ECO:0000313" key="3">
    <source>
        <dbReference type="Proteomes" id="UP000294338"/>
    </source>
</evidence>
<dbReference type="Gene3D" id="1.10.150.240">
    <property type="entry name" value="Putative phosphatase, domain 2"/>
    <property type="match status" value="1"/>
</dbReference>
<accession>A0A451D4A4</accession>
<sequence length="228" mass="26355">MLVKWEWILFDADDTLFYFDSFSGLKKLFKKYEIYFTRNDYDKYQSVNKRLWIDYQNNSINLSKLQHDRFKEWANKLGVATHELNNGFLTAMGEICTPLPGAKDLLSYLYGKVKIGIITNGFTALQETRITRNCFSKYFNLLIASEQVGYAKPHPKIFNFALNKMSNPVPHRVLMVGDTLESDIIGGINAGFSTCWLNHNGRKKPHGINPNWQITCLQELQDLLNKSL</sequence>
<evidence type="ECO:0000256" key="1">
    <source>
        <dbReference type="ARBA" id="ARBA00022723"/>
    </source>
</evidence>
<keyword evidence="1" id="KW-0479">Metal-binding</keyword>
<dbReference type="SFLD" id="SFLDS00003">
    <property type="entry name" value="Haloacid_Dehalogenase"/>
    <property type="match status" value="1"/>
</dbReference>
<dbReference type="InterPro" id="IPR023214">
    <property type="entry name" value="HAD_sf"/>
</dbReference>
<dbReference type="GO" id="GO:0046872">
    <property type="term" value="F:metal ion binding"/>
    <property type="evidence" value="ECO:0007669"/>
    <property type="project" value="UniProtKB-KW"/>
</dbReference>